<sequence>MLHLADSTEQELLNRLAAIRAAAEIMLDNEDLPLKERLAFLNVIERESGRLLGLVHRAGVSEESLLALS</sequence>
<name>A0A380TEW7_9ZZZZ</name>
<protein>
    <submittedName>
        <fullName evidence="1">Uncharacterized protein</fullName>
    </submittedName>
</protein>
<organism evidence="1">
    <name type="scientific">metagenome</name>
    <dbReference type="NCBI Taxonomy" id="256318"/>
    <lineage>
        <taxon>unclassified sequences</taxon>
        <taxon>metagenomes</taxon>
    </lineage>
</organism>
<reference evidence="1" key="1">
    <citation type="submission" date="2018-07" db="EMBL/GenBank/DDBJ databases">
        <authorList>
            <person name="Quirk P.G."/>
            <person name="Krulwich T.A."/>
        </authorList>
    </citation>
    <scope>NUCLEOTIDE SEQUENCE</scope>
</reference>
<dbReference type="EMBL" id="UIDG01000264">
    <property type="protein sequence ID" value="SUS06836.1"/>
    <property type="molecule type" value="Genomic_DNA"/>
</dbReference>
<proteinExistence type="predicted"/>
<evidence type="ECO:0000313" key="1">
    <source>
        <dbReference type="EMBL" id="SUS06836.1"/>
    </source>
</evidence>
<accession>A0A380TEW7</accession>
<dbReference type="AlphaFoldDB" id="A0A380TEW7"/>
<gene>
    <name evidence="1" type="ORF">DF3PB_3360001</name>
</gene>